<accession>E2A186</accession>
<proteinExistence type="predicted"/>
<evidence type="ECO:0000313" key="3">
    <source>
        <dbReference type="Proteomes" id="UP000000311"/>
    </source>
</evidence>
<dbReference type="EMBL" id="GL435724">
    <property type="protein sequence ID" value="EFN72803.1"/>
    <property type="molecule type" value="Genomic_DNA"/>
</dbReference>
<evidence type="ECO:0000259" key="1">
    <source>
        <dbReference type="Pfam" id="PF05699"/>
    </source>
</evidence>
<sequence length="47" mass="5481">LSRMARDFLCITATSVPSERLFSRAALFIRKHRNRMNDDSIRSQLSL</sequence>
<dbReference type="Proteomes" id="UP000000311">
    <property type="component" value="Unassembled WGS sequence"/>
</dbReference>
<dbReference type="GO" id="GO:0046983">
    <property type="term" value="F:protein dimerization activity"/>
    <property type="evidence" value="ECO:0007669"/>
    <property type="project" value="InterPro"/>
</dbReference>
<organism evidence="3">
    <name type="scientific">Camponotus floridanus</name>
    <name type="common">Florida carpenter ant</name>
    <dbReference type="NCBI Taxonomy" id="104421"/>
    <lineage>
        <taxon>Eukaryota</taxon>
        <taxon>Metazoa</taxon>
        <taxon>Ecdysozoa</taxon>
        <taxon>Arthropoda</taxon>
        <taxon>Hexapoda</taxon>
        <taxon>Insecta</taxon>
        <taxon>Pterygota</taxon>
        <taxon>Neoptera</taxon>
        <taxon>Endopterygota</taxon>
        <taxon>Hymenoptera</taxon>
        <taxon>Apocrita</taxon>
        <taxon>Aculeata</taxon>
        <taxon>Formicoidea</taxon>
        <taxon>Formicidae</taxon>
        <taxon>Formicinae</taxon>
        <taxon>Camponotus</taxon>
    </lineage>
</organism>
<name>E2A186_CAMFO</name>
<dbReference type="InParanoid" id="E2A186"/>
<feature type="non-terminal residue" evidence="2">
    <location>
        <position position="47"/>
    </location>
</feature>
<dbReference type="AlphaFoldDB" id="E2A186"/>
<feature type="domain" description="HAT C-terminal dimerisation" evidence="1">
    <location>
        <begin position="1"/>
        <end position="45"/>
    </location>
</feature>
<protein>
    <recommendedName>
        <fullName evidence="1">HAT C-terminal dimerisation domain-containing protein</fullName>
    </recommendedName>
</protein>
<gene>
    <name evidence="2" type="ORF">EAG_00088</name>
</gene>
<dbReference type="Pfam" id="PF05699">
    <property type="entry name" value="Dimer_Tnp_hAT"/>
    <property type="match status" value="1"/>
</dbReference>
<keyword evidence="3" id="KW-1185">Reference proteome</keyword>
<dbReference type="SUPFAM" id="SSF53098">
    <property type="entry name" value="Ribonuclease H-like"/>
    <property type="match status" value="1"/>
</dbReference>
<evidence type="ECO:0000313" key="2">
    <source>
        <dbReference type="EMBL" id="EFN72803.1"/>
    </source>
</evidence>
<reference evidence="2 3" key="1">
    <citation type="journal article" date="2010" name="Science">
        <title>Genomic comparison of the ants Camponotus floridanus and Harpegnathos saltator.</title>
        <authorList>
            <person name="Bonasio R."/>
            <person name="Zhang G."/>
            <person name="Ye C."/>
            <person name="Mutti N.S."/>
            <person name="Fang X."/>
            <person name="Qin N."/>
            <person name="Donahue G."/>
            <person name="Yang P."/>
            <person name="Li Q."/>
            <person name="Li C."/>
            <person name="Zhang P."/>
            <person name="Huang Z."/>
            <person name="Berger S.L."/>
            <person name="Reinberg D."/>
            <person name="Wang J."/>
            <person name="Liebig J."/>
        </authorList>
    </citation>
    <scope>NUCLEOTIDE SEQUENCE [LARGE SCALE GENOMIC DNA]</scope>
    <source>
        <strain evidence="3">C129</strain>
    </source>
</reference>
<dbReference type="InterPro" id="IPR008906">
    <property type="entry name" value="HATC_C_dom"/>
</dbReference>
<feature type="non-terminal residue" evidence="2">
    <location>
        <position position="1"/>
    </location>
</feature>
<dbReference type="InterPro" id="IPR012337">
    <property type="entry name" value="RNaseH-like_sf"/>
</dbReference>